<dbReference type="InterPro" id="IPR023058">
    <property type="entry name" value="PPIase_PpiC_CS"/>
</dbReference>
<evidence type="ECO:0000256" key="1">
    <source>
        <dbReference type="ARBA" id="ARBA00004382"/>
    </source>
</evidence>
<evidence type="ECO:0000256" key="13">
    <source>
        <dbReference type="SAM" id="Phobius"/>
    </source>
</evidence>
<dbReference type="AlphaFoldDB" id="A0A2T4CY49"/>
<evidence type="ECO:0000256" key="12">
    <source>
        <dbReference type="SAM" id="Coils"/>
    </source>
</evidence>
<comment type="subcellular location">
    <subcellularLocation>
        <location evidence="1">Cell inner membrane</location>
        <topology evidence="1">Single-pass type II membrane protein</topology>
        <orientation evidence="1">Periplasmic side</orientation>
    </subcellularLocation>
</comment>
<comment type="similarity">
    <text evidence="8">Belongs to the PpiD chaperone family.</text>
</comment>
<evidence type="ECO:0000256" key="8">
    <source>
        <dbReference type="ARBA" id="ARBA00038408"/>
    </source>
</evidence>
<evidence type="ECO:0000259" key="14">
    <source>
        <dbReference type="PROSITE" id="PS50198"/>
    </source>
</evidence>
<dbReference type="PANTHER" id="PTHR47529">
    <property type="entry name" value="PEPTIDYL-PROLYL CIS-TRANS ISOMERASE D"/>
    <property type="match status" value="1"/>
</dbReference>
<evidence type="ECO:0000256" key="7">
    <source>
        <dbReference type="ARBA" id="ARBA00023186"/>
    </source>
</evidence>
<dbReference type="GO" id="GO:0005886">
    <property type="term" value="C:plasma membrane"/>
    <property type="evidence" value="ECO:0007669"/>
    <property type="project" value="UniProtKB-SubCell"/>
</dbReference>
<accession>A0A2T4CY49</accession>
<evidence type="ECO:0000256" key="6">
    <source>
        <dbReference type="ARBA" id="ARBA00023136"/>
    </source>
</evidence>
<organism evidence="15">
    <name type="scientific">Pseudidiomarina aestuarii</name>
    <dbReference type="NCBI Taxonomy" id="624146"/>
    <lineage>
        <taxon>Bacteria</taxon>
        <taxon>Pseudomonadati</taxon>
        <taxon>Pseudomonadota</taxon>
        <taxon>Gammaproteobacteria</taxon>
        <taxon>Alteromonadales</taxon>
        <taxon>Idiomarinaceae</taxon>
        <taxon>Pseudidiomarina</taxon>
    </lineage>
</organism>
<reference evidence="15" key="1">
    <citation type="submission" date="2018-03" db="EMBL/GenBank/DDBJ databases">
        <title>Cross-interface Injection: A General Nanoliter Liquid Handling Method Applied to Single Cells Genome Amplification Automated Nanoliter Liquid Handling Applied to Single Cell Multiple Displacement Amplification.</title>
        <authorList>
            <person name="Yun J."/>
            <person name="Xu P."/>
            <person name="Xu J."/>
            <person name="Dai X."/>
            <person name="Wang Y."/>
            <person name="Zheng X."/>
            <person name="Cao C."/>
            <person name="Yi Q."/>
            <person name="Zhu Y."/>
            <person name="Wang L."/>
            <person name="Dong Z."/>
            <person name="Huang Y."/>
            <person name="Huang L."/>
            <person name="Du W."/>
        </authorList>
    </citation>
    <scope>NUCLEOTIDE SEQUENCE [LARGE SCALE GENOMIC DNA]</scope>
    <source>
        <strain evidence="15">Z-D3-2</strain>
    </source>
</reference>
<dbReference type="Pfam" id="PF13624">
    <property type="entry name" value="SurA_N_3"/>
    <property type="match status" value="1"/>
</dbReference>
<evidence type="ECO:0000256" key="9">
    <source>
        <dbReference type="ARBA" id="ARBA00040743"/>
    </source>
</evidence>
<keyword evidence="11 15" id="KW-0413">Isomerase</keyword>
<keyword evidence="2" id="KW-1003">Cell membrane</keyword>
<evidence type="ECO:0000313" key="15">
    <source>
        <dbReference type="EMBL" id="PTB86470.1"/>
    </source>
</evidence>
<dbReference type="EMBL" id="PYVN01000015">
    <property type="protein sequence ID" value="PTB86470.1"/>
    <property type="molecule type" value="Genomic_DNA"/>
</dbReference>
<dbReference type="InterPro" id="IPR027304">
    <property type="entry name" value="Trigger_fact/SurA_dom_sf"/>
</dbReference>
<dbReference type="SUPFAM" id="SSF54534">
    <property type="entry name" value="FKBP-like"/>
    <property type="match status" value="1"/>
</dbReference>
<dbReference type="Pfam" id="PF00639">
    <property type="entry name" value="Rotamase"/>
    <property type="match status" value="1"/>
</dbReference>
<keyword evidence="3" id="KW-0997">Cell inner membrane</keyword>
<dbReference type="PROSITE" id="PS50198">
    <property type="entry name" value="PPIC_PPIASE_2"/>
    <property type="match status" value="1"/>
</dbReference>
<keyword evidence="11" id="KW-0697">Rotamase</keyword>
<keyword evidence="12" id="KW-0175">Coiled coil</keyword>
<dbReference type="InterPro" id="IPR000297">
    <property type="entry name" value="PPIase_PpiC"/>
</dbReference>
<feature type="domain" description="PpiC" evidence="14">
    <location>
        <begin position="265"/>
        <end position="360"/>
    </location>
</feature>
<evidence type="ECO:0000256" key="10">
    <source>
        <dbReference type="ARBA" id="ARBA00042775"/>
    </source>
</evidence>
<evidence type="ECO:0000256" key="11">
    <source>
        <dbReference type="PROSITE-ProRule" id="PRU00278"/>
    </source>
</evidence>
<evidence type="ECO:0000256" key="4">
    <source>
        <dbReference type="ARBA" id="ARBA00022692"/>
    </source>
</evidence>
<evidence type="ECO:0000256" key="5">
    <source>
        <dbReference type="ARBA" id="ARBA00022989"/>
    </source>
</evidence>
<name>A0A2T4CY49_9GAMM</name>
<comment type="caution">
    <text evidence="15">The sequence shown here is derived from an EMBL/GenBank/DDBJ whole genome shotgun (WGS) entry which is preliminary data.</text>
</comment>
<keyword evidence="7" id="KW-0143">Chaperone</keyword>
<keyword evidence="6 13" id="KW-0472">Membrane</keyword>
<keyword evidence="5 13" id="KW-1133">Transmembrane helix</keyword>
<dbReference type="GO" id="GO:0003755">
    <property type="term" value="F:peptidyl-prolyl cis-trans isomerase activity"/>
    <property type="evidence" value="ECO:0007669"/>
    <property type="project" value="UniProtKB-KW"/>
</dbReference>
<dbReference type="Gene3D" id="3.10.50.40">
    <property type="match status" value="1"/>
</dbReference>
<feature type="transmembrane region" description="Helical" evidence="13">
    <location>
        <begin position="12"/>
        <end position="30"/>
    </location>
</feature>
<keyword evidence="4 13" id="KW-0812">Transmembrane</keyword>
<dbReference type="SUPFAM" id="SSF109998">
    <property type="entry name" value="Triger factor/SurA peptide-binding domain-like"/>
    <property type="match status" value="1"/>
</dbReference>
<dbReference type="PANTHER" id="PTHR47529:SF1">
    <property type="entry name" value="PERIPLASMIC CHAPERONE PPID"/>
    <property type="match status" value="1"/>
</dbReference>
<feature type="coiled-coil region" evidence="12">
    <location>
        <begin position="366"/>
        <end position="393"/>
    </location>
</feature>
<evidence type="ECO:0000256" key="3">
    <source>
        <dbReference type="ARBA" id="ARBA00022519"/>
    </source>
</evidence>
<protein>
    <recommendedName>
        <fullName evidence="9">Periplasmic chaperone PpiD</fullName>
    </recommendedName>
    <alternativeName>
        <fullName evidence="10">Periplasmic folding chaperone</fullName>
    </alternativeName>
</protein>
<dbReference type="PROSITE" id="PS01096">
    <property type="entry name" value="PPIC_PPIASE_1"/>
    <property type="match status" value="1"/>
</dbReference>
<dbReference type="InterPro" id="IPR046357">
    <property type="entry name" value="PPIase_dom_sf"/>
</dbReference>
<dbReference type="Gene3D" id="1.10.4030.10">
    <property type="entry name" value="Porin chaperone SurA, peptide-binding domain"/>
    <property type="match status" value="1"/>
</dbReference>
<dbReference type="InterPro" id="IPR052029">
    <property type="entry name" value="PpiD_chaperone"/>
</dbReference>
<gene>
    <name evidence="15" type="ORF">C9940_02245</name>
</gene>
<sequence length="630" mass="70706">MLHFIRDRAQGWIAWFIVGLISIPFALWGVNSYVSGPTDTIVAEVNGEEVTQTALLEAVQRYRDQMRQMMGEEFNPEMFDNAEIRYVVLDDLIDQQLIRSAADELGLRISDRQIAQFIQQTPAFQRDGTFDSEQYQMVLARAGFTPTSYEASLRDDLLGQQLIQSVEGSTLVSEVEVERLLKLENQQREIAFGVVKLEDFLDDTEVDEADVRGFFDANQSSFTSPEQISLDYLELSLDDISTQVEVSEEQLQQYYVDNKAQFVGPEQRRASHILIEDNEESEQILAEIQTKLEEGQTFEELAETYSVDVGSAASGGDLGAIQRDVMEPAFEEAVFALENVGDISEPVKTEFGYHIIQLTDIDQSSNVEFADVKEKVEQQYKRQQAERQFYDKAEELANLTYENPETLDIAAETLGLDIKTSGKFTRSGGSGIAENQEVVKAAFSDDVLNQELNSQVLELSDTRLVVVRKNSHVDATLLPFDSVAPAITEQLRYQRASDLAYIQGESRLQELKSGASATQVFPDTWQPATYYGRDSQDISAQILDQAFRLPNAESTQYAGFTADNGNYVVIAVSDVKQGSVEDVEPEMRDGLVSNLTRLNGRVEMAAFLNTLRSEADIEIYESRVTSSEEE</sequence>
<proteinExistence type="inferred from homology"/>
<evidence type="ECO:0000256" key="2">
    <source>
        <dbReference type="ARBA" id="ARBA00022475"/>
    </source>
</evidence>